<dbReference type="Proteomes" id="UP000242519">
    <property type="component" value="Unassembled WGS sequence"/>
</dbReference>
<name>A0A218Z2F1_9HELO</name>
<dbReference type="InParanoid" id="A0A218Z2F1"/>
<reference evidence="2 3" key="1">
    <citation type="submission" date="2017-04" db="EMBL/GenBank/DDBJ databases">
        <title>Draft genome sequence of Marssonina coronaria NL1: causal agent of apple blotch.</title>
        <authorList>
            <person name="Cheng Q."/>
        </authorList>
    </citation>
    <scope>NUCLEOTIDE SEQUENCE [LARGE SCALE GENOMIC DNA]</scope>
    <source>
        <strain evidence="2 3">NL1</strain>
    </source>
</reference>
<feature type="compositionally biased region" description="Polar residues" evidence="1">
    <location>
        <begin position="1"/>
        <end position="19"/>
    </location>
</feature>
<organism evidence="2 3">
    <name type="scientific">Diplocarpon coronariae</name>
    <dbReference type="NCBI Taxonomy" id="2795749"/>
    <lineage>
        <taxon>Eukaryota</taxon>
        <taxon>Fungi</taxon>
        <taxon>Dikarya</taxon>
        <taxon>Ascomycota</taxon>
        <taxon>Pezizomycotina</taxon>
        <taxon>Leotiomycetes</taxon>
        <taxon>Helotiales</taxon>
        <taxon>Drepanopezizaceae</taxon>
        <taxon>Diplocarpon</taxon>
    </lineage>
</organism>
<evidence type="ECO:0000313" key="3">
    <source>
        <dbReference type="Proteomes" id="UP000242519"/>
    </source>
</evidence>
<feature type="region of interest" description="Disordered" evidence="1">
    <location>
        <begin position="1"/>
        <end position="72"/>
    </location>
</feature>
<proteinExistence type="predicted"/>
<protein>
    <submittedName>
        <fullName evidence="2">Uncharacterized protein</fullName>
    </submittedName>
</protein>
<keyword evidence="3" id="KW-1185">Reference proteome</keyword>
<dbReference type="EMBL" id="MZNU01000243">
    <property type="protein sequence ID" value="OWP02207.1"/>
    <property type="molecule type" value="Genomic_DNA"/>
</dbReference>
<gene>
    <name evidence="2" type="ORF">B2J93_5594</name>
</gene>
<feature type="compositionally biased region" description="Acidic residues" evidence="1">
    <location>
        <begin position="26"/>
        <end position="35"/>
    </location>
</feature>
<accession>A0A218Z2F1</accession>
<comment type="caution">
    <text evidence="2">The sequence shown here is derived from an EMBL/GenBank/DDBJ whole genome shotgun (WGS) entry which is preliminary data.</text>
</comment>
<sequence>MDDQPTTPTRLVRNTSSPLAISDTNSESESDEDNEPTASPSPTPLLFTDEDNKPAASPTPTPTPFLFKNSATPSKKVPLDWLCDKLENKNDKDNRPAPIKIKRDGTPMKRKDGAMIRESRPSKLRLLKNNLWR</sequence>
<evidence type="ECO:0000256" key="1">
    <source>
        <dbReference type="SAM" id="MobiDB-lite"/>
    </source>
</evidence>
<dbReference type="AlphaFoldDB" id="A0A218Z2F1"/>
<evidence type="ECO:0000313" key="2">
    <source>
        <dbReference type="EMBL" id="OWP02207.1"/>
    </source>
</evidence>
<feature type="region of interest" description="Disordered" evidence="1">
    <location>
        <begin position="87"/>
        <end position="112"/>
    </location>
</feature>